<name>A0A915HPF1_ROMCU</name>
<dbReference type="AlphaFoldDB" id="A0A915HPF1"/>
<reference evidence="2" key="1">
    <citation type="submission" date="2022-11" db="UniProtKB">
        <authorList>
            <consortium name="WormBaseParasite"/>
        </authorList>
    </citation>
    <scope>IDENTIFICATION</scope>
</reference>
<evidence type="ECO:0000313" key="2">
    <source>
        <dbReference type="WBParaSite" id="nRc.2.0.1.t03833-RA"/>
    </source>
</evidence>
<sequence>MQSTQRYQMRGKFSFCSVRSEVTIGDFLENCSYPLRSKVDSQAEHFKLFAISSVPFRRKKQQRSPKHNKTNVFLQMGKFSLKQVQAKIMQLFAVHCSRAMTHLYWPSLKCSSTRTVNFVTWEPILYLVELMRVPFNIKSTVTADSLHLVMAQMHRTSTVDL</sequence>
<dbReference type="WBParaSite" id="nRc.2.0.1.t03833-RA">
    <property type="protein sequence ID" value="nRc.2.0.1.t03833-RA"/>
    <property type="gene ID" value="nRc.2.0.1.g03833"/>
</dbReference>
<evidence type="ECO:0000313" key="1">
    <source>
        <dbReference type="Proteomes" id="UP000887565"/>
    </source>
</evidence>
<organism evidence="1 2">
    <name type="scientific">Romanomermis culicivorax</name>
    <name type="common">Nematode worm</name>
    <dbReference type="NCBI Taxonomy" id="13658"/>
    <lineage>
        <taxon>Eukaryota</taxon>
        <taxon>Metazoa</taxon>
        <taxon>Ecdysozoa</taxon>
        <taxon>Nematoda</taxon>
        <taxon>Enoplea</taxon>
        <taxon>Dorylaimia</taxon>
        <taxon>Mermithida</taxon>
        <taxon>Mermithoidea</taxon>
        <taxon>Mermithidae</taxon>
        <taxon>Romanomermis</taxon>
    </lineage>
</organism>
<dbReference type="Proteomes" id="UP000887565">
    <property type="component" value="Unplaced"/>
</dbReference>
<protein>
    <submittedName>
        <fullName evidence="2">Uncharacterized protein</fullName>
    </submittedName>
</protein>
<proteinExistence type="predicted"/>
<accession>A0A915HPF1</accession>
<keyword evidence="1" id="KW-1185">Reference proteome</keyword>